<evidence type="ECO:0000259" key="1">
    <source>
        <dbReference type="Pfam" id="PF03732"/>
    </source>
</evidence>
<feature type="domain" description="Retrotransposon gag" evidence="1">
    <location>
        <begin position="106"/>
        <end position="189"/>
    </location>
</feature>
<comment type="caution">
    <text evidence="2">The sequence shown here is derived from an EMBL/GenBank/DDBJ whole genome shotgun (WGS) entry which is preliminary data.</text>
</comment>
<dbReference type="EMBL" id="JBFOLK010000012">
    <property type="protein sequence ID" value="KAL2470719.1"/>
    <property type="molecule type" value="Genomic_DNA"/>
</dbReference>
<dbReference type="PANTHER" id="PTHR33223:SF10">
    <property type="entry name" value="AMINOTRANSFERASE-LIKE PLANT MOBILE DOMAIN-CONTAINING PROTEIN"/>
    <property type="match status" value="1"/>
</dbReference>
<sequence length="325" mass="37792">MGSSIAFLLLAHRKYNKHSKASTEGRKDLKLAPARLEDEKERLECHEDDDDENLTFFNFMKAMELSVKFRMPHMEKYNGREDPTDHIIMYKTKLQGNSSAVKCRNFHTTLTSDAKRWYNKLKLESIKSWPQLKWEFINAFISNQTMVADIAQLYDIWQKEGESMKSYFKRFSNVINKIESVTDNKALDALRALCWRAYDEFMAELRKSSERRTDGKLAGSRTSAHDPTDHIHRRGQDCALNILFGTTFDQMDVDHELIVISEPLFGFTEDSLIPRGRITLAVDFEEPPCHLKKFIEFLVVNTRFVYHGVLGRPALKDLQRPPSMT</sequence>
<organism evidence="2 3">
    <name type="scientific">Abeliophyllum distichum</name>
    <dbReference type="NCBI Taxonomy" id="126358"/>
    <lineage>
        <taxon>Eukaryota</taxon>
        <taxon>Viridiplantae</taxon>
        <taxon>Streptophyta</taxon>
        <taxon>Embryophyta</taxon>
        <taxon>Tracheophyta</taxon>
        <taxon>Spermatophyta</taxon>
        <taxon>Magnoliopsida</taxon>
        <taxon>eudicotyledons</taxon>
        <taxon>Gunneridae</taxon>
        <taxon>Pentapetalae</taxon>
        <taxon>asterids</taxon>
        <taxon>lamiids</taxon>
        <taxon>Lamiales</taxon>
        <taxon>Oleaceae</taxon>
        <taxon>Forsythieae</taxon>
        <taxon>Abeliophyllum</taxon>
    </lineage>
</organism>
<gene>
    <name evidence="2" type="ORF">Adt_38855</name>
</gene>
<dbReference type="Pfam" id="PF03732">
    <property type="entry name" value="Retrotrans_gag"/>
    <property type="match status" value="1"/>
</dbReference>
<protein>
    <submittedName>
        <fullName evidence="2">Retrotrans gag domain-containing protein</fullName>
    </submittedName>
</protein>
<keyword evidence="3" id="KW-1185">Reference proteome</keyword>
<dbReference type="Proteomes" id="UP001604336">
    <property type="component" value="Unassembled WGS sequence"/>
</dbReference>
<name>A0ABD1Q3F8_9LAMI</name>
<proteinExistence type="predicted"/>
<evidence type="ECO:0000313" key="3">
    <source>
        <dbReference type="Proteomes" id="UP001604336"/>
    </source>
</evidence>
<dbReference type="AlphaFoldDB" id="A0ABD1Q3F8"/>
<reference evidence="3" key="1">
    <citation type="submission" date="2024-07" db="EMBL/GenBank/DDBJ databases">
        <title>Two chromosome-level genome assemblies of Korean endemic species Abeliophyllum distichum and Forsythia ovata (Oleaceae).</title>
        <authorList>
            <person name="Jang H."/>
        </authorList>
    </citation>
    <scope>NUCLEOTIDE SEQUENCE [LARGE SCALE GENOMIC DNA]</scope>
</reference>
<dbReference type="InterPro" id="IPR005162">
    <property type="entry name" value="Retrotrans_gag_dom"/>
</dbReference>
<evidence type="ECO:0000313" key="2">
    <source>
        <dbReference type="EMBL" id="KAL2470719.1"/>
    </source>
</evidence>
<dbReference type="PANTHER" id="PTHR33223">
    <property type="entry name" value="CCHC-TYPE DOMAIN-CONTAINING PROTEIN"/>
    <property type="match status" value="1"/>
</dbReference>
<accession>A0ABD1Q3F8</accession>